<dbReference type="EMBL" id="JAAAMI010000009">
    <property type="protein sequence ID" value="NDV44792.1"/>
    <property type="molecule type" value="Genomic_DNA"/>
</dbReference>
<dbReference type="InterPro" id="IPR018490">
    <property type="entry name" value="cNMP-bd_dom_sf"/>
</dbReference>
<sequence>MGNAFLFSRNFIQSMIAKPSPEKNLFVLFYLNSIYPLGSGIKSYLSTKIKSCSFGKNEIISKKGEVCNKLYFIKTGMVRGYFKSDSTEITTWIDSENEVFTSITGFFRNEPTREYIQSLEETHCDYLEYEDYKYCLNNFSEMRQIYRILLEEYYIMAEHRVYLARIPNAKKRLNFFIENLNPHIINRIPKKYLASYLAMRPETLSRLLKEKKITS</sequence>
<evidence type="ECO:0000313" key="3">
    <source>
        <dbReference type="Proteomes" id="UP000468707"/>
    </source>
</evidence>
<reference evidence="2 3" key="1">
    <citation type="submission" date="2020-01" db="EMBL/GenBank/DDBJ databases">
        <title>Muricauda sediminis sp.nov. 40Bstr401.</title>
        <authorList>
            <person name="Xue Z."/>
            <person name="Zhu S."/>
            <person name="Ren N."/>
            <person name="Chen T."/>
            <person name="Chen X."/>
            <person name="Chen J."/>
            <person name="Yang J."/>
        </authorList>
    </citation>
    <scope>NUCLEOTIDE SEQUENCE [LARGE SCALE GENOMIC DNA]</scope>
    <source>
        <strain evidence="2 3">40Bstr401</strain>
    </source>
</reference>
<dbReference type="CDD" id="cd00038">
    <property type="entry name" value="CAP_ED"/>
    <property type="match status" value="1"/>
</dbReference>
<keyword evidence="3" id="KW-1185">Reference proteome</keyword>
<dbReference type="PROSITE" id="PS50042">
    <property type="entry name" value="CNMP_BINDING_3"/>
    <property type="match status" value="1"/>
</dbReference>
<feature type="domain" description="Cyclic nucleotide-binding" evidence="1">
    <location>
        <begin position="45"/>
        <end position="144"/>
    </location>
</feature>
<protein>
    <submittedName>
        <fullName evidence="2">Cyclic nucleotide-binding domain-containing protein</fullName>
    </submittedName>
</protein>
<gene>
    <name evidence="2" type="ORF">GTK07_15795</name>
</gene>
<dbReference type="Gene3D" id="2.60.120.10">
    <property type="entry name" value="Jelly Rolls"/>
    <property type="match status" value="1"/>
</dbReference>
<dbReference type="InterPro" id="IPR014710">
    <property type="entry name" value="RmlC-like_jellyroll"/>
</dbReference>
<comment type="caution">
    <text evidence="2">The sequence shown here is derived from an EMBL/GenBank/DDBJ whole genome shotgun (WGS) entry which is preliminary data.</text>
</comment>
<dbReference type="SUPFAM" id="SSF51206">
    <property type="entry name" value="cAMP-binding domain-like"/>
    <property type="match status" value="1"/>
</dbReference>
<proteinExistence type="predicted"/>
<evidence type="ECO:0000313" key="2">
    <source>
        <dbReference type="EMBL" id="NDV44792.1"/>
    </source>
</evidence>
<dbReference type="AlphaFoldDB" id="A0A6I5L2L7"/>
<dbReference type="Pfam" id="PF00027">
    <property type="entry name" value="cNMP_binding"/>
    <property type="match status" value="1"/>
</dbReference>
<name>A0A6I5L2L7_9FLAO</name>
<dbReference type="InterPro" id="IPR000595">
    <property type="entry name" value="cNMP-bd_dom"/>
</dbReference>
<dbReference type="Proteomes" id="UP000468707">
    <property type="component" value="Unassembled WGS sequence"/>
</dbReference>
<accession>A0A6I5L2L7</accession>
<organism evidence="2 3">
    <name type="scientific">Flagellimonas sediminis</name>
    <dbReference type="NCBI Taxonomy" id="2696468"/>
    <lineage>
        <taxon>Bacteria</taxon>
        <taxon>Pseudomonadati</taxon>
        <taxon>Bacteroidota</taxon>
        <taxon>Flavobacteriia</taxon>
        <taxon>Flavobacteriales</taxon>
        <taxon>Flavobacteriaceae</taxon>
        <taxon>Flagellimonas</taxon>
    </lineage>
</organism>
<evidence type="ECO:0000259" key="1">
    <source>
        <dbReference type="PROSITE" id="PS50042"/>
    </source>
</evidence>
<dbReference type="RefSeq" id="WP_163636215.1">
    <property type="nucleotide sequence ID" value="NZ_JAAAMI010000009.1"/>
</dbReference>